<keyword evidence="1" id="KW-0732">Signal</keyword>
<name>A0A4Y2GEG5_ARAVE</name>
<reference evidence="2 3" key="1">
    <citation type="journal article" date="2019" name="Sci. Rep.">
        <title>Orb-weaving spider Araneus ventricosus genome elucidates the spidroin gene catalogue.</title>
        <authorList>
            <person name="Kono N."/>
            <person name="Nakamura H."/>
            <person name="Ohtoshi R."/>
            <person name="Moran D.A.P."/>
            <person name="Shinohara A."/>
            <person name="Yoshida Y."/>
            <person name="Fujiwara M."/>
            <person name="Mori M."/>
            <person name="Tomita M."/>
            <person name="Arakawa K."/>
        </authorList>
    </citation>
    <scope>NUCLEOTIDE SEQUENCE [LARGE SCALE GENOMIC DNA]</scope>
</reference>
<gene>
    <name evidence="2" type="ORF">AVEN_254592_1</name>
</gene>
<feature type="chain" id="PRO_5021419145" evidence="1">
    <location>
        <begin position="23"/>
        <end position="104"/>
    </location>
</feature>
<evidence type="ECO:0000256" key="1">
    <source>
        <dbReference type="SAM" id="SignalP"/>
    </source>
</evidence>
<sequence length="104" mass="11760">MRWRTCLPKRAVLFLLPPLLNSSRPKNLLPTGIKQILLRKSLPYTNGMLEIVLVCLYSPKVQISPQTALARLRSGHIKSLKFVDKGIDLFLLLLLLSCFSCSCH</sequence>
<keyword evidence="3" id="KW-1185">Reference proteome</keyword>
<accession>A0A4Y2GEG5</accession>
<dbReference type="Proteomes" id="UP000499080">
    <property type="component" value="Unassembled WGS sequence"/>
</dbReference>
<evidence type="ECO:0000313" key="2">
    <source>
        <dbReference type="EMBL" id="GBM51176.1"/>
    </source>
</evidence>
<proteinExistence type="predicted"/>
<protein>
    <submittedName>
        <fullName evidence="2">Uncharacterized protein</fullName>
    </submittedName>
</protein>
<feature type="signal peptide" evidence="1">
    <location>
        <begin position="1"/>
        <end position="22"/>
    </location>
</feature>
<organism evidence="2 3">
    <name type="scientific">Araneus ventricosus</name>
    <name type="common">Orbweaver spider</name>
    <name type="synonym">Epeira ventricosa</name>
    <dbReference type="NCBI Taxonomy" id="182803"/>
    <lineage>
        <taxon>Eukaryota</taxon>
        <taxon>Metazoa</taxon>
        <taxon>Ecdysozoa</taxon>
        <taxon>Arthropoda</taxon>
        <taxon>Chelicerata</taxon>
        <taxon>Arachnida</taxon>
        <taxon>Araneae</taxon>
        <taxon>Araneomorphae</taxon>
        <taxon>Entelegynae</taxon>
        <taxon>Araneoidea</taxon>
        <taxon>Araneidae</taxon>
        <taxon>Araneus</taxon>
    </lineage>
</organism>
<comment type="caution">
    <text evidence="2">The sequence shown here is derived from an EMBL/GenBank/DDBJ whole genome shotgun (WGS) entry which is preliminary data.</text>
</comment>
<dbReference type="EMBL" id="BGPR01001326">
    <property type="protein sequence ID" value="GBM51176.1"/>
    <property type="molecule type" value="Genomic_DNA"/>
</dbReference>
<evidence type="ECO:0000313" key="3">
    <source>
        <dbReference type="Proteomes" id="UP000499080"/>
    </source>
</evidence>
<dbReference type="AlphaFoldDB" id="A0A4Y2GEG5"/>